<evidence type="ECO:0000313" key="3">
    <source>
        <dbReference type="Proteomes" id="UP001597106"/>
    </source>
</evidence>
<accession>A0ABW3GGW2</accession>
<organism evidence="2 3">
    <name type="scientific">Methylophilus glucosoxydans</name>
    <dbReference type="NCBI Taxonomy" id="752553"/>
    <lineage>
        <taxon>Bacteria</taxon>
        <taxon>Pseudomonadati</taxon>
        <taxon>Pseudomonadota</taxon>
        <taxon>Betaproteobacteria</taxon>
        <taxon>Nitrosomonadales</taxon>
        <taxon>Methylophilaceae</taxon>
        <taxon>Methylophilus</taxon>
    </lineage>
</organism>
<dbReference type="PANTHER" id="PTHR30203">
    <property type="entry name" value="OUTER MEMBRANE CATION EFFLUX PROTEIN"/>
    <property type="match status" value="1"/>
</dbReference>
<evidence type="ECO:0000313" key="2">
    <source>
        <dbReference type="EMBL" id="MFD0929785.1"/>
    </source>
</evidence>
<dbReference type="InterPro" id="IPR010131">
    <property type="entry name" value="MdtP/NodT-like"/>
</dbReference>
<name>A0ABW3GGW2_9PROT</name>
<dbReference type="Proteomes" id="UP001597106">
    <property type="component" value="Unassembled WGS sequence"/>
</dbReference>
<keyword evidence="3" id="KW-1185">Reference proteome</keyword>
<dbReference type="Gene3D" id="2.20.200.10">
    <property type="entry name" value="Outer membrane efflux proteins (OEP)"/>
    <property type="match status" value="1"/>
</dbReference>
<evidence type="ECO:0000256" key="1">
    <source>
        <dbReference type="ARBA" id="ARBA00007613"/>
    </source>
</evidence>
<dbReference type="Gene3D" id="1.20.1600.10">
    <property type="entry name" value="Outer membrane efflux proteins (OEP)"/>
    <property type="match status" value="1"/>
</dbReference>
<proteinExistence type="inferred from homology"/>
<sequence>MHSVRLIRQSARLVRLLARWQMARAGTVSTLVSGMRTTMVSVLVAVSLSACLHTEMPALDTPAPAQWRQAHTTSATQLSAAETAWWLAFKDPLLNQLMQTALKQNLTLQQASERISYARSLQAHELATEKPQLSLYAGPNSLSRMLAVGNSSSGQSRHAASGAFLAGFDLIWELPIFGQGAGQRQITQADLQIAEADVSSRQLSLAAELVRVYAELDAAVQREKQLALAEAGYANLRTLSNKGVSGGFTSPETAESFMTEVQGAQRMRRQNRLNQEMALQRLAVLCGQAEPAEAWLTELQSRPAGKLAEDVQSISLPMRVPAEIIRQRPDIKMAESQVLKATGALGIAKSDLYPKLSIEGALMVAGRVTGESLRHTGSLTYIAPSINIPLLDWGLRREVVNQRESQLREALLAYKEAVLLAIEETENALVNFNESRAQLLAEEQALSRWQAQSAKLQRAVDVGYLSKMDVFKQDMRNQQTLLQYIDAKQAWMRGYAFANKALSGTVSLNPDQQATENTQ</sequence>
<dbReference type="Pfam" id="PF02321">
    <property type="entry name" value="OEP"/>
    <property type="match status" value="1"/>
</dbReference>
<dbReference type="PANTHER" id="PTHR30203:SF30">
    <property type="entry name" value="OUTER MEMBRANE PROTEIN-RELATED"/>
    <property type="match status" value="1"/>
</dbReference>
<dbReference type="InterPro" id="IPR003423">
    <property type="entry name" value="OMP_efflux"/>
</dbReference>
<reference evidence="3" key="1">
    <citation type="journal article" date="2019" name="Int. J. Syst. Evol. Microbiol.">
        <title>The Global Catalogue of Microorganisms (GCM) 10K type strain sequencing project: providing services to taxonomists for standard genome sequencing and annotation.</title>
        <authorList>
            <consortium name="The Broad Institute Genomics Platform"/>
            <consortium name="The Broad Institute Genome Sequencing Center for Infectious Disease"/>
            <person name="Wu L."/>
            <person name="Ma J."/>
        </authorList>
    </citation>
    <scope>NUCLEOTIDE SEQUENCE [LARGE SCALE GENOMIC DNA]</scope>
    <source>
        <strain evidence="3">CCUG 59685</strain>
    </source>
</reference>
<comment type="similarity">
    <text evidence="1">Belongs to the outer membrane factor (OMF) (TC 1.B.17) family.</text>
</comment>
<dbReference type="RefSeq" id="WP_379075619.1">
    <property type="nucleotide sequence ID" value="NZ_JBHTJW010000002.1"/>
</dbReference>
<dbReference type="EMBL" id="JBHTJW010000002">
    <property type="protein sequence ID" value="MFD0929785.1"/>
    <property type="molecule type" value="Genomic_DNA"/>
</dbReference>
<comment type="caution">
    <text evidence="2">The sequence shown here is derived from an EMBL/GenBank/DDBJ whole genome shotgun (WGS) entry which is preliminary data.</text>
</comment>
<gene>
    <name evidence="2" type="ORF">ACFQ1T_08340</name>
</gene>
<dbReference type="SUPFAM" id="SSF56954">
    <property type="entry name" value="Outer membrane efflux proteins (OEP)"/>
    <property type="match status" value="1"/>
</dbReference>
<protein>
    <submittedName>
        <fullName evidence="2">TolC family protein</fullName>
    </submittedName>
</protein>